<dbReference type="Gene3D" id="1.10.1580.10">
    <property type="match status" value="1"/>
</dbReference>
<dbReference type="GO" id="GO:0032543">
    <property type="term" value="P:mitochondrial translation"/>
    <property type="evidence" value="ECO:0007669"/>
    <property type="project" value="TreeGrafter"/>
</dbReference>
<feature type="compositionally biased region" description="Basic and acidic residues" evidence="4">
    <location>
        <begin position="323"/>
        <end position="332"/>
    </location>
</feature>
<evidence type="ECO:0000313" key="6">
    <source>
        <dbReference type="EMBL" id="KAA6414268.1"/>
    </source>
</evidence>
<dbReference type="GO" id="GO:0005739">
    <property type="term" value="C:mitochondrion"/>
    <property type="evidence" value="ECO:0007669"/>
    <property type="project" value="TreeGrafter"/>
</dbReference>
<dbReference type="PIRSF" id="PIRSF006230">
    <property type="entry name" value="MG442"/>
    <property type="match status" value="1"/>
</dbReference>
<evidence type="ECO:0000256" key="4">
    <source>
        <dbReference type="SAM" id="MobiDB-lite"/>
    </source>
</evidence>
<dbReference type="OrthoDB" id="269151at2759"/>
<organism evidence="6 7">
    <name type="scientific">Lasallia pustulata</name>
    <dbReference type="NCBI Taxonomy" id="136370"/>
    <lineage>
        <taxon>Eukaryota</taxon>
        <taxon>Fungi</taxon>
        <taxon>Dikarya</taxon>
        <taxon>Ascomycota</taxon>
        <taxon>Pezizomycotina</taxon>
        <taxon>Lecanoromycetes</taxon>
        <taxon>OSLEUM clade</taxon>
        <taxon>Umbilicariomycetidae</taxon>
        <taxon>Umbilicariales</taxon>
        <taxon>Umbilicariaceae</taxon>
        <taxon>Lasallia</taxon>
    </lineage>
</organism>
<evidence type="ECO:0000256" key="2">
    <source>
        <dbReference type="ARBA" id="ARBA00023134"/>
    </source>
</evidence>
<dbReference type="Gene3D" id="3.40.50.300">
    <property type="entry name" value="P-loop containing nucleotide triphosphate hydrolases"/>
    <property type="match status" value="1"/>
</dbReference>
<gene>
    <name evidence="6" type="ORF">FRX48_02631</name>
</gene>
<evidence type="ECO:0000256" key="3">
    <source>
        <dbReference type="PIRSR" id="PIRSR006230-1"/>
    </source>
</evidence>
<dbReference type="EMBL" id="VXIT01000003">
    <property type="protein sequence ID" value="KAA6414268.1"/>
    <property type="molecule type" value="Genomic_DNA"/>
</dbReference>
<dbReference type="InterPro" id="IPR016478">
    <property type="entry name" value="GTPase_MTG1"/>
</dbReference>
<dbReference type="FunFam" id="1.10.1580.10:FF:000009">
    <property type="entry name" value="Mitochondrial GTPase 1"/>
    <property type="match status" value="1"/>
</dbReference>
<comment type="caution">
    <text evidence="6">The sequence shown here is derived from an EMBL/GenBank/DDBJ whole genome shotgun (WGS) entry which is preliminary data.</text>
</comment>
<dbReference type="InterPro" id="IPR006073">
    <property type="entry name" value="GTP-bd"/>
</dbReference>
<dbReference type="GO" id="GO:0005525">
    <property type="term" value="F:GTP binding"/>
    <property type="evidence" value="ECO:0007669"/>
    <property type="project" value="UniProtKB-KW"/>
</dbReference>
<dbReference type="AlphaFoldDB" id="A0A5M8Q023"/>
<dbReference type="Pfam" id="PF01926">
    <property type="entry name" value="MMR_HSR1"/>
    <property type="match status" value="1"/>
</dbReference>
<dbReference type="InterPro" id="IPR023179">
    <property type="entry name" value="GTP-bd_ortho_bundle_sf"/>
</dbReference>
<feature type="region of interest" description="Disordered" evidence="4">
    <location>
        <begin position="309"/>
        <end position="343"/>
    </location>
</feature>
<dbReference type="Proteomes" id="UP000324767">
    <property type="component" value="Unassembled WGS sequence"/>
</dbReference>
<dbReference type="PRINTS" id="PR00326">
    <property type="entry name" value="GTP1OBG"/>
</dbReference>
<sequence>MAAAFAPRTVFPTLNSLPRSYFLGHHQAGLSKMKTMLSQIDLIIECRDYRVPLTSRNPLFEETLAGRERLIVYTKQDLGSEWKVQDSIREDIIRKWHRPSSVLFSNHRDKTSVRRVLDFAQDLDASIDSLTGSRMMIVGMPNVGKSSLLNALRKVGMRKGKAASTGSQPGVTRKIATTVKIIEGSESGEGVYLVDTPGVFMPYVPNPESMLKLALCGSVKDTIIAPTSLADYLLYHLNLYQPHVYTAYTQPTNDVMHFLDAVARKTGRLQKGGHPDFEAAALWIIQRWRGGHLGRFVLDEVTEDAIDRELRDTDRMGGSMSQARREQRNDRRQRTKQKNLDSG</sequence>
<dbReference type="GO" id="GO:0003924">
    <property type="term" value="F:GTPase activity"/>
    <property type="evidence" value="ECO:0007669"/>
    <property type="project" value="TreeGrafter"/>
</dbReference>
<feature type="binding site" evidence="3">
    <location>
        <begin position="142"/>
        <end position="147"/>
    </location>
    <ligand>
        <name>GTP</name>
        <dbReference type="ChEBI" id="CHEBI:37565"/>
    </ligand>
</feature>
<keyword evidence="2 3" id="KW-0342">GTP-binding</keyword>
<feature type="binding site" evidence="3">
    <location>
        <position position="198"/>
    </location>
    <ligand>
        <name>GTP</name>
        <dbReference type="ChEBI" id="CHEBI:37565"/>
    </ligand>
</feature>
<keyword evidence="6" id="KW-0378">Hydrolase</keyword>
<evidence type="ECO:0000256" key="1">
    <source>
        <dbReference type="ARBA" id="ARBA00022741"/>
    </source>
</evidence>
<dbReference type="InterPro" id="IPR027417">
    <property type="entry name" value="P-loop_NTPase"/>
</dbReference>
<name>A0A5M8Q023_9LECA</name>
<dbReference type="CDD" id="cd01856">
    <property type="entry name" value="YlqF"/>
    <property type="match status" value="1"/>
</dbReference>
<dbReference type="PANTHER" id="PTHR45782:SF4">
    <property type="entry name" value="MITOCHONDRIAL RIBOSOME-ASSOCIATED GTPASE 1"/>
    <property type="match status" value="1"/>
</dbReference>
<evidence type="ECO:0000259" key="5">
    <source>
        <dbReference type="Pfam" id="PF01926"/>
    </source>
</evidence>
<reference evidence="6 7" key="1">
    <citation type="submission" date="2019-09" db="EMBL/GenBank/DDBJ databases">
        <title>The hologenome of the rock-dwelling lichen Lasallia pustulata.</title>
        <authorList>
            <person name="Greshake Tzovaras B."/>
            <person name="Segers F."/>
            <person name="Bicker A."/>
            <person name="Dal Grande F."/>
            <person name="Otte J."/>
            <person name="Hankeln T."/>
            <person name="Schmitt I."/>
            <person name="Ebersberger I."/>
        </authorList>
    </citation>
    <scope>NUCLEOTIDE SEQUENCE [LARGE SCALE GENOMIC DNA]</scope>
    <source>
        <strain evidence="6">A1-1</strain>
    </source>
</reference>
<dbReference type="SUPFAM" id="SSF52540">
    <property type="entry name" value="P-loop containing nucleoside triphosphate hydrolases"/>
    <property type="match status" value="1"/>
</dbReference>
<proteinExistence type="predicted"/>
<accession>A0A5M8Q023</accession>
<keyword evidence="1 3" id="KW-0547">Nucleotide-binding</keyword>
<evidence type="ECO:0000313" key="7">
    <source>
        <dbReference type="Proteomes" id="UP000324767"/>
    </source>
</evidence>
<protein>
    <submittedName>
        <fullName evidence="6">P-loop containing nucleoside triphosphate hydrolase</fullName>
    </submittedName>
</protein>
<dbReference type="PANTHER" id="PTHR45782">
    <property type="entry name" value="MITOCHONDRIAL RIBOSOME-ASSOCIATED GTPASE 1"/>
    <property type="match status" value="1"/>
</dbReference>
<feature type="domain" description="G" evidence="5">
    <location>
        <begin position="134"/>
        <end position="203"/>
    </location>
</feature>